<dbReference type="InterPro" id="IPR013249">
    <property type="entry name" value="RNA_pol_sigma70_r4_t2"/>
</dbReference>
<dbReference type="InterPro" id="IPR052704">
    <property type="entry name" value="ECF_Sigma-70_Domain"/>
</dbReference>
<dbReference type="SUPFAM" id="SSF88946">
    <property type="entry name" value="Sigma2 domain of RNA polymerase sigma factors"/>
    <property type="match status" value="1"/>
</dbReference>
<dbReference type="NCBIfam" id="NF007214">
    <property type="entry name" value="PRK09636.1"/>
    <property type="match status" value="1"/>
</dbReference>
<dbReference type="PANTHER" id="PTHR30173:SF43">
    <property type="entry name" value="ECF RNA POLYMERASE SIGMA FACTOR SIGI-RELATED"/>
    <property type="match status" value="1"/>
</dbReference>
<dbReference type="Pfam" id="PF04542">
    <property type="entry name" value="Sigma70_r2"/>
    <property type="match status" value="1"/>
</dbReference>
<dbReference type="Gene3D" id="1.10.10.10">
    <property type="entry name" value="Winged helix-like DNA-binding domain superfamily/Winged helix DNA-binding domain"/>
    <property type="match status" value="1"/>
</dbReference>
<dbReference type="SUPFAM" id="SSF88659">
    <property type="entry name" value="Sigma3 and sigma4 domains of RNA polymerase sigma factors"/>
    <property type="match status" value="1"/>
</dbReference>
<accession>A0ABT6KL91</accession>
<keyword evidence="3" id="KW-0805">Transcription regulation</keyword>
<keyword evidence="4" id="KW-0731">Sigma factor</keyword>
<dbReference type="PANTHER" id="PTHR30173">
    <property type="entry name" value="SIGMA 19 FACTOR"/>
    <property type="match status" value="1"/>
</dbReference>
<dbReference type="Proteomes" id="UP001160142">
    <property type="component" value="Unassembled WGS sequence"/>
</dbReference>
<dbReference type="Pfam" id="PF08281">
    <property type="entry name" value="Sigma70_r4_2"/>
    <property type="match status" value="1"/>
</dbReference>
<feature type="domain" description="RNA polymerase sigma factor 70 region 4 type 2" evidence="7">
    <location>
        <begin position="108"/>
        <end position="158"/>
    </location>
</feature>
<comment type="similarity">
    <text evidence="1">Belongs to the sigma-70 factor family. ECF subfamily.</text>
</comment>
<dbReference type="InterPro" id="IPR007627">
    <property type="entry name" value="RNA_pol_sigma70_r2"/>
</dbReference>
<keyword evidence="9" id="KW-1185">Reference proteome</keyword>
<dbReference type="NCBIfam" id="TIGR02937">
    <property type="entry name" value="sigma70-ECF"/>
    <property type="match status" value="1"/>
</dbReference>
<dbReference type="InterPro" id="IPR036388">
    <property type="entry name" value="WH-like_DNA-bd_sf"/>
</dbReference>
<name>A0ABT6KL91_9MICO</name>
<keyword evidence="5" id="KW-0804">Transcription</keyword>
<dbReference type="InterPro" id="IPR014284">
    <property type="entry name" value="RNA_pol_sigma-70_dom"/>
</dbReference>
<comment type="subunit">
    <text evidence="2">Interacts transiently with the RNA polymerase catalytic core formed by RpoA, RpoB, RpoC and RpoZ (2 alpha, 1 beta, 1 beta' and 1 omega subunit) to form the RNA polymerase holoenzyme that can initiate transcription.</text>
</comment>
<sequence>MSLAYRMTGTVADAEDIVQETYTRWYRLSEQEREAIAVPAAWLTRVASRVALDVLKSARVRREQQVGQWIPEPVPADLFLDTVPSGSIAEGIQDPLDRVTLDDAVSTALLMVLESMTPAERVAFVLHDVFGTPFVEIAELVGRSPEATRQLAASARRHVREKRTTVVAPERHDEVVRAFHSATRGGDIRLLMETLAPGVELRADGGGVVRVAPNVVAGADRVARFLLGVLQKEPELVFEERRTADGLGYALTLAGKLFGVVSFHIESEGITDIWLVLDPRKLGTWLSPSGA</sequence>
<evidence type="ECO:0000256" key="4">
    <source>
        <dbReference type="ARBA" id="ARBA00023082"/>
    </source>
</evidence>
<evidence type="ECO:0000313" key="9">
    <source>
        <dbReference type="Proteomes" id="UP001160142"/>
    </source>
</evidence>
<dbReference type="InterPro" id="IPR013324">
    <property type="entry name" value="RNA_pol_sigma_r3/r4-like"/>
</dbReference>
<dbReference type="InterPro" id="IPR013325">
    <property type="entry name" value="RNA_pol_sigma_r2"/>
</dbReference>
<evidence type="ECO:0000256" key="1">
    <source>
        <dbReference type="ARBA" id="ARBA00010641"/>
    </source>
</evidence>
<protein>
    <submittedName>
        <fullName evidence="8">RNA polymerase sigma factor (Sigma-70 family)</fullName>
    </submittedName>
</protein>
<organism evidence="8 9">
    <name type="scientific">Antiquaquibacter oligotrophicus</name>
    <dbReference type="NCBI Taxonomy" id="2880260"/>
    <lineage>
        <taxon>Bacteria</taxon>
        <taxon>Bacillati</taxon>
        <taxon>Actinomycetota</taxon>
        <taxon>Actinomycetes</taxon>
        <taxon>Micrococcales</taxon>
        <taxon>Microbacteriaceae</taxon>
        <taxon>Antiquaquibacter</taxon>
    </lineage>
</organism>
<dbReference type="EMBL" id="JARXVQ010000001">
    <property type="protein sequence ID" value="MDH6180783.1"/>
    <property type="molecule type" value="Genomic_DNA"/>
</dbReference>
<evidence type="ECO:0000259" key="6">
    <source>
        <dbReference type="Pfam" id="PF04542"/>
    </source>
</evidence>
<dbReference type="SUPFAM" id="SSF54427">
    <property type="entry name" value="NTF2-like"/>
    <property type="match status" value="1"/>
</dbReference>
<dbReference type="InterPro" id="IPR032710">
    <property type="entry name" value="NTF2-like_dom_sf"/>
</dbReference>
<evidence type="ECO:0000256" key="3">
    <source>
        <dbReference type="ARBA" id="ARBA00023015"/>
    </source>
</evidence>
<gene>
    <name evidence="8" type="ORF">M2152_000965</name>
</gene>
<evidence type="ECO:0000313" key="8">
    <source>
        <dbReference type="EMBL" id="MDH6180783.1"/>
    </source>
</evidence>
<feature type="domain" description="RNA polymerase sigma-70 region 2" evidence="6">
    <location>
        <begin position="2"/>
        <end position="59"/>
    </location>
</feature>
<reference evidence="8 9" key="1">
    <citation type="submission" date="2023-04" db="EMBL/GenBank/DDBJ databases">
        <title>Genome Encyclopedia of Bacteria and Archaea VI: Functional Genomics of Type Strains.</title>
        <authorList>
            <person name="Whitman W."/>
        </authorList>
    </citation>
    <scope>NUCLEOTIDE SEQUENCE [LARGE SCALE GENOMIC DNA]</scope>
    <source>
        <strain evidence="8 9">SG_E_30_P1</strain>
    </source>
</reference>
<comment type="caution">
    <text evidence="8">The sequence shown here is derived from an EMBL/GenBank/DDBJ whole genome shotgun (WGS) entry which is preliminary data.</text>
</comment>
<proteinExistence type="inferred from homology"/>
<dbReference type="Gene3D" id="1.10.1740.10">
    <property type="match status" value="1"/>
</dbReference>
<evidence type="ECO:0000256" key="5">
    <source>
        <dbReference type="ARBA" id="ARBA00023163"/>
    </source>
</evidence>
<evidence type="ECO:0000256" key="2">
    <source>
        <dbReference type="ARBA" id="ARBA00011344"/>
    </source>
</evidence>
<evidence type="ECO:0000259" key="7">
    <source>
        <dbReference type="Pfam" id="PF08281"/>
    </source>
</evidence>